<accession>A0AA88YGV4</accession>
<evidence type="ECO:0000256" key="4">
    <source>
        <dbReference type="ARBA" id="ARBA00022525"/>
    </source>
</evidence>
<dbReference type="EMBL" id="VSWD01000004">
    <property type="protein sequence ID" value="KAK3105236.1"/>
    <property type="molecule type" value="Genomic_DNA"/>
</dbReference>
<feature type="disulfide bond" evidence="13">
    <location>
        <begin position="118"/>
        <end position="194"/>
    </location>
</feature>
<evidence type="ECO:0000256" key="10">
    <source>
        <dbReference type="ARBA" id="ARBA00023157"/>
    </source>
</evidence>
<keyword evidence="4" id="KW-0964">Secreted</keyword>
<protein>
    <recommendedName>
        <fullName evidence="3">lysozyme</fullName>
        <ecNumber evidence="3">3.2.1.17</ecNumber>
    </recommendedName>
</protein>
<feature type="chain" id="PRO_5041646053" description="lysozyme" evidence="14">
    <location>
        <begin position="18"/>
        <end position="230"/>
    </location>
</feature>
<feature type="disulfide bond" evidence="13">
    <location>
        <begin position="134"/>
        <end position="143"/>
    </location>
</feature>
<keyword evidence="16" id="KW-1185">Reference proteome</keyword>
<comment type="catalytic activity">
    <reaction evidence="1">
        <text>Hydrolysis of (1-&gt;4)-beta-linkages between N-acetylmuramic acid and N-acetyl-D-glucosamine residues in a peptidoglycan and between N-acetyl-D-glucosamine residues in chitodextrins.</text>
        <dbReference type="EC" id="3.2.1.17"/>
    </reaction>
</comment>
<dbReference type="GO" id="GO:0005576">
    <property type="term" value="C:extracellular region"/>
    <property type="evidence" value="ECO:0007669"/>
    <property type="project" value="UniProtKB-SubCell"/>
</dbReference>
<keyword evidence="10 13" id="KW-1015">Disulfide bond</keyword>
<evidence type="ECO:0000256" key="11">
    <source>
        <dbReference type="ARBA" id="ARBA00023295"/>
    </source>
</evidence>
<dbReference type="CDD" id="cd16890">
    <property type="entry name" value="lyz_i"/>
    <property type="match status" value="1"/>
</dbReference>
<evidence type="ECO:0000256" key="1">
    <source>
        <dbReference type="ARBA" id="ARBA00000632"/>
    </source>
</evidence>
<feature type="disulfide bond" evidence="13">
    <location>
        <begin position="123"/>
        <end position="129"/>
    </location>
</feature>
<dbReference type="AlphaFoldDB" id="A0AA88YGV4"/>
<evidence type="ECO:0000256" key="2">
    <source>
        <dbReference type="ARBA" id="ARBA00004613"/>
    </source>
</evidence>
<organism evidence="15 16">
    <name type="scientific">Pinctada imbricata</name>
    <name type="common">Atlantic pearl-oyster</name>
    <name type="synonym">Pinctada martensii</name>
    <dbReference type="NCBI Taxonomy" id="66713"/>
    <lineage>
        <taxon>Eukaryota</taxon>
        <taxon>Metazoa</taxon>
        <taxon>Spiralia</taxon>
        <taxon>Lophotrochozoa</taxon>
        <taxon>Mollusca</taxon>
        <taxon>Bivalvia</taxon>
        <taxon>Autobranchia</taxon>
        <taxon>Pteriomorphia</taxon>
        <taxon>Pterioida</taxon>
        <taxon>Pterioidea</taxon>
        <taxon>Pteriidae</taxon>
        <taxon>Pinctada</taxon>
    </lineage>
</organism>
<sequence length="230" mass="24743">MLLFLFGLVVCFELSTAAPAAGSCMCLSTSGVHYRSAAGTHSHVYGSLNSGECYKFNGGVLTKDGYTWYELQDVHGHHRVWVASNYLKTSTSSHCSGSGSGSSSGSHSFATGPVSQQCLECICKQESGCKPIGCHWDVNSDSCGYFQIKEGYWNDCGSPGTSWKSCANDLHCSSLCVQNYMRRYAAHYKCSLNCQGYAREHNGGPNGCHHSSTLGYWAGVKSHSGCGNLH</sequence>
<dbReference type="PANTHER" id="PTHR11195:SF13">
    <property type="entry name" value="INVERTEBRATE-TYPE LYSOZYME 2-RELATED"/>
    <property type="match status" value="1"/>
</dbReference>
<keyword evidence="9" id="KW-0044">Antibiotic</keyword>
<feature type="disulfide bond" evidence="13">
    <location>
        <begin position="156"/>
        <end position="176"/>
    </location>
</feature>
<keyword evidence="5" id="KW-0929">Antimicrobial</keyword>
<evidence type="ECO:0000256" key="12">
    <source>
        <dbReference type="PIRSR" id="PIRSR608597-1"/>
    </source>
</evidence>
<feature type="disulfide bond" evidence="13">
    <location>
        <begin position="166"/>
        <end position="172"/>
    </location>
</feature>
<comment type="caution">
    <text evidence="15">The sequence shown here is derived from an EMBL/GenBank/DDBJ whole genome shotgun (WGS) entry which is preliminary data.</text>
</comment>
<dbReference type="FunFam" id="1.10.530.10:FF:000023">
    <property type="entry name" value="Invertebrate-type lysozyme"/>
    <property type="match status" value="1"/>
</dbReference>
<comment type="subcellular location">
    <subcellularLocation>
        <location evidence="2">Secreted</location>
    </subcellularLocation>
</comment>
<reference evidence="15" key="1">
    <citation type="submission" date="2019-08" db="EMBL/GenBank/DDBJ databases">
        <title>The improved chromosome-level genome for the pearl oyster Pinctada fucata martensii using PacBio sequencing and Hi-C.</title>
        <authorList>
            <person name="Zheng Z."/>
        </authorList>
    </citation>
    <scope>NUCLEOTIDE SEQUENCE</scope>
    <source>
        <strain evidence="15">ZZ-2019</strain>
        <tissue evidence="15">Adductor muscle</tissue>
    </source>
</reference>
<dbReference type="Gene3D" id="1.10.530.10">
    <property type="match status" value="1"/>
</dbReference>
<feature type="active site" description="Proton donor" evidence="12">
    <location>
        <position position="126"/>
    </location>
</feature>
<keyword evidence="8" id="KW-0378">Hydrolase</keyword>
<evidence type="ECO:0000313" key="15">
    <source>
        <dbReference type="EMBL" id="KAK3105236.1"/>
    </source>
</evidence>
<dbReference type="Pfam" id="PF05497">
    <property type="entry name" value="Destabilase"/>
    <property type="match status" value="1"/>
</dbReference>
<dbReference type="Proteomes" id="UP001186944">
    <property type="component" value="Unassembled WGS sequence"/>
</dbReference>
<evidence type="ECO:0000313" key="16">
    <source>
        <dbReference type="Proteomes" id="UP001186944"/>
    </source>
</evidence>
<dbReference type="PANTHER" id="PTHR11195">
    <property type="entry name" value="DESTABILASE-RELATED"/>
    <property type="match status" value="1"/>
</dbReference>
<feature type="active site" description="Nucleophile" evidence="12">
    <location>
        <position position="137"/>
    </location>
</feature>
<proteinExistence type="predicted"/>
<evidence type="ECO:0000256" key="9">
    <source>
        <dbReference type="ARBA" id="ARBA00023022"/>
    </source>
</evidence>
<dbReference type="InterPro" id="IPR008597">
    <property type="entry name" value="Invert_lysozyme"/>
</dbReference>
<evidence type="ECO:0000256" key="3">
    <source>
        <dbReference type="ARBA" id="ARBA00012732"/>
    </source>
</evidence>
<keyword evidence="7 14" id="KW-0732">Signal</keyword>
<feature type="signal peptide" evidence="14">
    <location>
        <begin position="1"/>
        <end position="17"/>
    </location>
</feature>
<evidence type="ECO:0000256" key="7">
    <source>
        <dbReference type="ARBA" id="ARBA00022729"/>
    </source>
</evidence>
<gene>
    <name evidence="15" type="ORF">FSP39_020417</name>
</gene>
<dbReference type="EC" id="3.2.1.17" evidence="3"/>
<dbReference type="Gene3D" id="2.30.30.40">
    <property type="entry name" value="SH3 Domains"/>
    <property type="match status" value="1"/>
</dbReference>
<feature type="disulfide bond" evidence="13">
    <location>
        <begin position="190"/>
        <end position="208"/>
    </location>
</feature>
<keyword evidence="6" id="KW-0081">Bacteriolytic enzyme</keyword>
<dbReference type="GO" id="GO:0031640">
    <property type="term" value="P:killing of cells of another organism"/>
    <property type="evidence" value="ECO:0007669"/>
    <property type="project" value="UniProtKB-KW"/>
</dbReference>
<keyword evidence="11" id="KW-0326">Glycosidase</keyword>
<evidence type="ECO:0000256" key="8">
    <source>
        <dbReference type="ARBA" id="ARBA00022801"/>
    </source>
</evidence>
<dbReference type="SUPFAM" id="SSF53955">
    <property type="entry name" value="Lysozyme-like"/>
    <property type="match status" value="1"/>
</dbReference>
<evidence type="ECO:0000256" key="13">
    <source>
        <dbReference type="PIRSR" id="PIRSR608597-3"/>
    </source>
</evidence>
<evidence type="ECO:0000256" key="6">
    <source>
        <dbReference type="ARBA" id="ARBA00022638"/>
    </source>
</evidence>
<dbReference type="GO" id="GO:0050829">
    <property type="term" value="P:defense response to Gram-negative bacterium"/>
    <property type="evidence" value="ECO:0007669"/>
    <property type="project" value="UniProtKB-ARBA"/>
</dbReference>
<feature type="disulfide bond" evidence="13">
    <location>
        <begin position="121"/>
        <end position="226"/>
    </location>
</feature>
<evidence type="ECO:0000256" key="5">
    <source>
        <dbReference type="ARBA" id="ARBA00022529"/>
    </source>
</evidence>
<dbReference type="PROSITE" id="PS51909">
    <property type="entry name" value="LYSOZYME_I"/>
    <property type="match status" value="1"/>
</dbReference>
<dbReference type="InterPro" id="IPR023346">
    <property type="entry name" value="Lysozyme-like_dom_sf"/>
</dbReference>
<name>A0AA88YGV4_PINIB</name>
<dbReference type="GO" id="GO:0003796">
    <property type="term" value="F:lysozyme activity"/>
    <property type="evidence" value="ECO:0007669"/>
    <property type="project" value="UniProtKB-EC"/>
</dbReference>
<evidence type="ECO:0000256" key="14">
    <source>
        <dbReference type="SAM" id="SignalP"/>
    </source>
</evidence>